<evidence type="ECO:0000256" key="4">
    <source>
        <dbReference type="ARBA" id="ARBA00022630"/>
    </source>
</evidence>
<feature type="domain" description="FAD-binding FR-type" evidence="10">
    <location>
        <begin position="8"/>
        <end position="106"/>
    </location>
</feature>
<dbReference type="SUPFAM" id="SSF52343">
    <property type="entry name" value="Ferredoxin reductase-like, C-terminal NADP-linked domain"/>
    <property type="match status" value="1"/>
</dbReference>
<dbReference type="GO" id="GO:0000166">
    <property type="term" value="F:nucleotide binding"/>
    <property type="evidence" value="ECO:0007669"/>
    <property type="project" value="UniProtKB-KW"/>
</dbReference>
<dbReference type="GO" id="GO:0034599">
    <property type="term" value="P:cellular response to oxidative stress"/>
    <property type="evidence" value="ECO:0007669"/>
    <property type="project" value="TreeGrafter"/>
</dbReference>
<proteinExistence type="inferred from homology"/>
<dbReference type="PANTHER" id="PTHR47878:SF1">
    <property type="entry name" value="FLAVODOXIN_FERREDOXIN--NADP REDUCTASE"/>
    <property type="match status" value="1"/>
</dbReference>
<dbReference type="InterPro" id="IPR039261">
    <property type="entry name" value="FNR_nucleotide-bd"/>
</dbReference>
<dbReference type="PROSITE" id="PS51384">
    <property type="entry name" value="FAD_FR"/>
    <property type="match status" value="1"/>
</dbReference>
<reference evidence="11" key="1">
    <citation type="submission" date="2020-01" db="EMBL/GenBank/DDBJ databases">
        <authorList>
            <person name="Meier V. D."/>
            <person name="Meier V D."/>
        </authorList>
    </citation>
    <scope>NUCLEOTIDE SEQUENCE</scope>
    <source>
        <strain evidence="11">HLG_WM_MAG_09</strain>
    </source>
</reference>
<dbReference type="SUPFAM" id="SSF63380">
    <property type="entry name" value="Riboflavin synthase domain-like"/>
    <property type="match status" value="1"/>
</dbReference>
<dbReference type="Pfam" id="PF00175">
    <property type="entry name" value="NAD_binding_1"/>
    <property type="match status" value="1"/>
</dbReference>
<dbReference type="EMBL" id="CACVAT010000365">
    <property type="protein sequence ID" value="CAA6822172.1"/>
    <property type="molecule type" value="Genomic_DNA"/>
</dbReference>
<keyword evidence="8 11" id="KW-0560">Oxidoreductase</keyword>
<protein>
    <recommendedName>
        <fullName evidence="3">ferredoxin--NADP(+) reductase</fullName>
        <ecNumber evidence="3">1.18.1.2</ecNumber>
    </recommendedName>
</protein>
<evidence type="ECO:0000256" key="5">
    <source>
        <dbReference type="ARBA" id="ARBA00022741"/>
    </source>
</evidence>
<gene>
    <name evidence="11" type="ORF">HELGO_WM40370</name>
</gene>
<dbReference type="EC" id="1.18.1.2" evidence="3"/>
<dbReference type="InterPro" id="IPR008333">
    <property type="entry name" value="Cbr1-like_FAD-bd_dom"/>
</dbReference>
<dbReference type="AlphaFoldDB" id="A0A6S6TMP4"/>
<evidence type="ECO:0000256" key="9">
    <source>
        <dbReference type="ARBA" id="ARBA00047776"/>
    </source>
</evidence>
<keyword evidence="4" id="KW-0285">Flavoprotein</keyword>
<dbReference type="PANTHER" id="PTHR47878">
    <property type="entry name" value="OXIDOREDUCTASE FAD/NAD(P)-BINDING DOMAIN PROTEIN"/>
    <property type="match status" value="1"/>
</dbReference>
<evidence type="ECO:0000259" key="10">
    <source>
        <dbReference type="PROSITE" id="PS51384"/>
    </source>
</evidence>
<sequence length="253" mass="27933">MTAPITRSAYTTGKVLSNIALTTRLYSLRIEMDSQPFIAGQFARLQLLVDGEKIAKSYSLVNPPNDPVTEVFFNTVPNGRLSNALAALKAGDSLEVSQPANGFFTIEETPEKPDLWMIATGTGLGPYLSMLHSDLAWERFERVVLVHGVAVQEELVYQDLIEQAKTAHPQQFQYLSCVTQEANPQSIEGRVTQAFSSGQLEQLSGLTINAENSAVMLCGNHAMIDDMKGLLKERGMSKHLRHKTGNIVTEQYF</sequence>
<evidence type="ECO:0000256" key="3">
    <source>
        <dbReference type="ARBA" id="ARBA00013223"/>
    </source>
</evidence>
<comment type="cofactor">
    <cofactor evidence="1">
        <name>FAD</name>
        <dbReference type="ChEBI" id="CHEBI:57692"/>
    </cofactor>
</comment>
<keyword evidence="7" id="KW-0521">NADP</keyword>
<dbReference type="InterPro" id="IPR017927">
    <property type="entry name" value="FAD-bd_FR_type"/>
</dbReference>
<organism evidence="11">
    <name type="scientific">uncultured Thiotrichaceae bacterium</name>
    <dbReference type="NCBI Taxonomy" id="298394"/>
    <lineage>
        <taxon>Bacteria</taxon>
        <taxon>Pseudomonadati</taxon>
        <taxon>Pseudomonadota</taxon>
        <taxon>Gammaproteobacteria</taxon>
        <taxon>Thiotrichales</taxon>
        <taxon>Thiotrichaceae</taxon>
        <taxon>environmental samples</taxon>
    </lineage>
</organism>
<comment type="similarity">
    <text evidence="2">Belongs to the ferredoxin--NADP reductase type 1 family.</text>
</comment>
<dbReference type="GO" id="GO:0004324">
    <property type="term" value="F:ferredoxin-NADP+ reductase activity"/>
    <property type="evidence" value="ECO:0007669"/>
    <property type="project" value="UniProtKB-EC"/>
</dbReference>
<dbReference type="InterPro" id="IPR033892">
    <property type="entry name" value="FNR_bac"/>
</dbReference>
<dbReference type="Pfam" id="PF00970">
    <property type="entry name" value="FAD_binding_6"/>
    <property type="match status" value="1"/>
</dbReference>
<dbReference type="InterPro" id="IPR001433">
    <property type="entry name" value="OxRdtase_FAD/NAD-bd"/>
</dbReference>
<evidence type="ECO:0000256" key="6">
    <source>
        <dbReference type="ARBA" id="ARBA00022827"/>
    </source>
</evidence>
<dbReference type="InterPro" id="IPR017938">
    <property type="entry name" value="Riboflavin_synthase-like_b-brl"/>
</dbReference>
<evidence type="ECO:0000256" key="8">
    <source>
        <dbReference type="ARBA" id="ARBA00023002"/>
    </source>
</evidence>
<keyword evidence="6" id="KW-0274">FAD</keyword>
<evidence type="ECO:0000256" key="1">
    <source>
        <dbReference type="ARBA" id="ARBA00001974"/>
    </source>
</evidence>
<name>A0A6S6TMP4_9GAMM</name>
<accession>A0A6S6TMP4</accession>
<evidence type="ECO:0000256" key="2">
    <source>
        <dbReference type="ARBA" id="ARBA00008312"/>
    </source>
</evidence>
<comment type="catalytic activity">
    <reaction evidence="9">
        <text>2 reduced [2Fe-2S]-[ferredoxin] + NADP(+) + H(+) = 2 oxidized [2Fe-2S]-[ferredoxin] + NADPH</text>
        <dbReference type="Rhea" id="RHEA:20125"/>
        <dbReference type="Rhea" id="RHEA-COMP:10000"/>
        <dbReference type="Rhea" id="RHEA-COMP:10001"/>
        <dbReference type="ChEBI" id="CHEBI:15378"/>
        <dbReference type="ChEBI" id="CHEBI:33737"/>
        <dbReference type="ChEBI" id="CHEBI:33738"/>
        <dbReference type="ChEBI" id="CHEBI:57783"/>
        <dbReference type="ChEBI" id="CHEBI:58349"/>
        <dbReference type="EC" id="1.18.1.2"/>
    </reaction>
</comment>
<evidence type="ECO:0000313" key="11">
    <source>
        <dbReference type="EMBL" id="CAA6822172.1"/>
    </source>
</evidence>
<dbReference type="InterPro" id="IPR051930">
    <property type="entry name" value="FNR_type-1"/>
</dbReference>
<dbReference type="CDD" id="cd06195">
    <property type="entry name" value="FNR1"/>
    <property type="match status" value="1"/>
</dbReference>
<dbReference type="Gene3D" id="2.40.30.10">
    <property type="entry name" value="Translation factors"/>
    <property type="match status" value="1"/>
</dbReference>
<evidence type="ECO:0000256" key="7">
    <source>
        <dbReference type="ARBA" id="ARBA00022857"/>
    </source>
</evidence>
<dbReference type="Gene3D" id="3.40.50.80">
    <property type="entry name" value="Nucleotide-binding domain of ferredoxin-NADP reductase (FNR) module"/>
    <property type="match status" value="1"/>
</dbReference>
<keyword evidence="5" id="KW-0547">Nucleotide-binding</keyword>
<dbReference type="GO" id="GO:0042167">
    <property type="term" value="P:heme catabolic process"/>
    <property type="evidence" value="ECO:0007669"/>
    <property type="project" value="TreeGrafter"/>
</dbReference>